<dbReference type="Pfam" id="PF13583">
    <property type="entry name" value="Reprolysin_4"/>
    <property type="match status" value="1"/>
</dbReference>
<evidence type="ECO:0000256" key="1">
    <source>
        <dbReference type="ARBA" id="ARBA00022729"/>
    </source>
</evidence>
<keyword evidence="4" id="KW-1185">Reference proteome</keyword>
<dbReference type="RefSeq" id="WP_213436061.1">
    <property type="nucleotide sequence ID" value="NZ_AP024545.1"/>
</dbReference>
<gene>
    <name evidence="3" type="ORF">LYSCAS_08620</name>
</gene>
<evidence type="ECO:0000313" key="3">
    <source>
        <dbReference type="EMBL" id="BCT91838.1"/>
    </source>
</evidence>
<dbReference type="InterPro" id="IPR028994">
    <property type="entry name" value="Integrin_alpha_N"/>
</dbReference>
<dbReference type="InterPro" id="IPR013517">
    <property type="entry name" value="FG-GAP"/>
</dbReference>
<sequence>MRVSLLAASLLAGLAVGCTAERAASPTTKIGQAGTASPHARVASAIGGHSSVATYPDRGTLFGYDASRPAIHKATGTWYPVQVSEAHALQAIVDGGMTIQGPNGAPIRLAYQRHVEHADGNWTFIGRPEGAAPGNDAVITFGPKAVFGTLPNGKGAPLELTMSAGHTYLVDTDETKLSTAQPSADDVIVQNQIAQAAQAVSSQRAAGMSAEQITANGTTVDVLIGYTNGFAARYGGQSQANTRLQNMVDIANLAYSDSQVDGQIRVVHTMQVTYPDATSNRDALFELTGQQCTSAPGGQLPDGGVNCNFVGQPASLESLISARDQYGADLVTLVRTFQFPENGSCGLGWLIGNSQTPFGADSANLGFSVVSDSEGTVYTDEGNNCRSETLAHELGHNMGLQHDRESAAGNDDTNNDQNLLDPEEFGRFPYSFGYSTDSTHGNFYTVMAVRRTGQTGYRVFSNPNITFCGGLPCGVADVADDARALRLTMPIVATFRATVAAARARDDFDGDGKSDIYWRNTANGFNALWQMNGTTMMASTYVHRETDQNWQVVGSGDFNGDGHADILWRNRVTGENWLHVMNGTQIVLALSGPLTTVGDLNWRIVARGDFDGDGKADIYWRNAVTGQNALWLMDGRTVRSINYPYREADLNWTIVAAGDFNADGKADLFWRNTATGQNYLQFMNGVTVMQTSQPTTTVNDFNWKIAAIDDFNGDGKADVYWRNSVSGANVLWTMNDATPSMQTVYVESDPHWRVVDSGDYNGDGNADVVWRNNTTGENYMQLMSGATVLSGQALPRVQELEWTITGGVQ</sequence>
<dbReference type="Proteomes" id="UP000681317">
    <property type="component" value="Chromosome"/>
</dbReference>
<protein>
    <recommendedName>
        <fullName evidence="5">Repeat domain-containing protein</fullName>
    </recommendedName>
</protein>
<accession>A0ABM7Q3K0</accession>
<dbReference type="PANTHER" id="PTHR46580">
    <property type="entry name" value="SENSOR KINASE-RELATED"/>
    <property type="match status" value="1"/>
</dbReference>
<evidence type="ECO:0000256" key="2">
    <source>
        <dbReference type="SAM" id="SignalP"/>
    </source>
</evidence>
<dbReference type="PROSITE" id="PS51257">
    <property type="entry name" value="PROKAR_LIPOPROTEIN"/>
    <property type="match status" value="1"/>
</dbReference>
<dbReference type="SUPFAM" id="SSF55486">
    <property type="entry name" value="Metalloproteases ('zincins'), catalytic domain"/>
    <property type="match status" value="1"/>
</dbReference>
<feature type="chain" id="PRO_5047005218" description="Repeat domain-containing protein" evidence="2">
    <location>
        <begin position="21"/>
        <end position="809"/>
    </location>
</feature>
<dbReference type="EMBL" id="AP024545">
    <property type="protein sequence ID" value="BCT91838.1"/>
    <property type="molecule type" value="Genomic_DNA"/>
</dbReference>
<dbReference type="Gene3D" id="3.40.390.10">
    <property type="entry name" value="Collagenase (Catalytic Domain)"/>
    <property type="match status" value="1"/>
</dbReference>
<organism evidence="3 4">
    <name type="scientific">Noviluteimonas caseinilytica</name>
    <dbReference type="NCBI Taxonomy" id="2675101"/>
    <lineage>
        <taxon>Bacteria</taxon>
        <taxon>Pseudomonadati</taxon>
        <taxon>Pseudomonadota</taxon>
        <taxon>Gammaproteobacteria</taxon>
        <taxon>Lysobacterales</taxon>
        <taxon>Lysobacteraceae</taxon>
        <taxon>Noviluteimonas</taxon>
    </lineage>
</organism>
<dbReference type="PANTHER" id="PTHR46580:SF2">
    <property type="entry name" value="MAM DOMAIN-CONTAINING PROTEIN"/>
    <property type="match status" value="1"/>
</dbReference>
<evidence type="ECO:0000313" key="4">
    <source>
        <dbReference type="Proteomes" id="UP000681317"/>
    </source>
</evidence>
<reference evidence="3 4" key="1">
    <citation type="submission" date="2021-03" db="EMBL/GenBank/DDBJ databases">
        <title>Complete Genome Sequences of Two Lysobacter Strains Isolated from Sea Water (Lysobacter caseinilyticus) and Soil (Lysobacter helvus) in South Korea.</title>
        <authorList>
            <person name="Watanabe Y."/>
            <person name="Arakawa K."/>
        </authorList>
    </citation>
    <scope>NUCLEOTIDE SEQUENCE [LARGE SCALE GENOMIC DNA]</scope>
    <source>
        <strain evidence="3 4">KVB24</strain>
    </source>
</reference>
<dbReference type="SUPFAM" id="SSF69318">
    <property type="entry name" value="Integrin alpha N-terminal domain"/>
    <property type="match status" value="1"/>
</dbReference>
<keyword evidence="1 2" id="KW-0732">Signal</keyword>
<proteinExistence type="predicted"/>
<dbReference type="Pfam" id="PF13517">
    <property type="entry name" value="FG-GAP_3"/>
    <property type="match status" value="3"/>
</dbReference>
<dbReference type="Gene3D" id="2.40.128.340">
    <property type="match status" value="3"/>
</dbReference>
<feature type="signal peptide" evidence="2">
    <location>
        <begin position="1"/>
        <end position="20"/>
    </location>
</feature>
<evidence type="ECO:0008006" key="5">
    <source>
        <dbReference type="Google" id="ProtNLM"/>
    </source>
</evidence>
<dbReference type="InterPro" id="IPR024079">
    <property type="entry name" value="MetalloPept_cat_dom_sf"/>
</dbReference>
<name>A0ABM7Q3K0_9GAMM</name>